<feature type="region of interest" description="Disordered" evidence="1">
    <location>
        <begin position="1"/>
        <end position="44"/>
    </location>
</feature>
<proteinExistence type="predicted"/>
<sequence>LSELTLIDDNFSNPPPHRLSQTAHTRHGGADSLVEPQDHQSSDTLDPSDVALLFRWLTSILTVSHPVGDPLFDFLEGLDTFFSACRERCRFPQLEVHLPGDKAQPGSVLNDLIASLLNNFKRLSQQSRGGAATVHGEVRIFKTLNAISSAIGSILFGNLQLIRKDLLIELTWALLTEANSRMDHQNSNDSHQLYVTLSHLAYLRSVWDKRETSSHSTDKQDFLSEPKLFHALLEVFVAGLRHFESLDSAHS</sequence>
<accession>A0A1S8WP23</accession>
<dbReference type="Proteomes" id="UP000243686">
    <property type="component" value="Unassembled WGS sequence"/>
</dbReference>
<dbReference type="EMBL" id="KV898282">
    <property type="protein sequence ID" value="OON16216.1"/>
    <property type="molecule type" value="Genomic_DNA"/>
</dbReference>
<protein>
    <submittedName>
        <fullName evidence="2">Uncharacterized protein</fullName>
    </submittedName>
</protein>
<organism evidence="2 3">
    <name type="scientific">Opisthorchis viverrini</name>
    <name type="common">Southeast Asian liver fluke</name>
    <dbReference type="NCBI Taxonomy" id="6198"/>
    <lineage>
        <taxon>Eukaryota</taxon>
        <taxon>Metazoa</taxon>
        <taxon>Spiralia</taxon>
        <taxon>Lophotrochozoa</taxon>
        <taxon>Platyhelminthes</taxon>
        <taxon>Trematoda</taxon>
        <taxon>Digenea</taxon>
        <taxon>Opisthorchiida</taxon>
        <taxon>Opisthorchiata</taxon>
        <taxon>Opisthorchiidae</taxon>
        <taxon>Opisthorchis</taxon>
    </lineage>
</organism>
<gene>
    <name evidence="2" type="ORF">X801_07973</name>
</gene>
<keyword evidence="3" id="KW-1185">Reference proteome</keyword>
<evidence type="ECO:0000313" key="3">
    <source>
        <dbReference type="Proteomes" id="UP000243686"/>
    </source>
</evidence>
<feature type="non-terminal residue" evidence="2">
    <location>
        <position position="1"/>
    </location>
</feature>
<evidence type="ECO:0000256" key="1">
    <source>
        <dbReference type="SAM" id="MobiDB-lite"/>
    </source>
</evidence>
<dbReference type="AlphaFoldDB" id="A0A1S8WP23"/>
<evidence type="ECO:0000313" key="2">
    <source>
        <dbReference type="EMBL" id="OON16216.1"/>
    </source>
</evidence>
<name>A0A1S8WP23_OPIVI</name>
<reference evidence="2 3" key="1">
    <citation type="submission" date="2015-03" db="EMBL/GenBank/DDBJ databases">
        <title>Draft genome of the nematode, Opisthorchis viverrini.</title>
        <authorList>
            <person name="Mitreva M."/>
        </authorList>
    </citation>
    <scope>NUCLEOTIDE SEQUENCE [LARGE SCALE GENOMIC DNA]</scope>
    <source>
        <strain evidence="2">Khon Kaen</strain>
    </source>
</reference>
<feature type="non-terminal residue" evidence="2">
    <location>
        <position position="251"/>
    </location>
</feature>